<dbReference type="GO" id="GO:0005576">
    <property type="term" value="C:extracellular region"/>
    <property type="evidence" value="ECO:0007669"/>
    <property type="project" value="UniProtKB-SubCell"/>
</dbReference>
<evidence type="ECO:0000256" key="1">
    <source>
        <dbReference type="ARBA" id="ARBA00004613"/>
    </source>
</evidence>
<dbReference type="eggNOG" id="ENOG502RACW">
    <property type="taxonomic scope" value="Eukaryota"/>
</dbReference>
<feature type="signal peptide" evidence="5">
    <location>
        <begin position="1"/>
        <end position="15"/>
    </location>
</feature>
<accession>A0A1I7T8Q2</accession>
<dbReference type="PANTHER" id="PTHR21700:SF17">
    <property type="entry name" value="TRANSTHYRETIN-RELATED FAMILY DOMAIN-RELATED"/>
    <property type="match status" value="1"/>
</dbReference>
<evidence type="ECO:0000256" key="2">
    <source>
        <dbReference type="ARBA" id="ARBA00010112"/>
    </source>
</evidence>
<dbReference type="InterPro" id="IPR038479">
    <property type="entry name" value="Transthyretin-like_sf"/>
</dbReference>
<evidence type="ECO:0000256" key="3">
    <source>
        <dbReference type="ARBA" id="ARBA00022525"/>
    </source>
</evidence>
<proteinExistence type="inferred from homology"/>
<dbReference type="Proteomes" id="UP000095282">
    <property type="component" value="Unplaced"/>
</dbReference>
<dbReference type="STRING" id="1561998.A0A1I7T8Q2"/>
<evidence type="ECO:0000256" key="5">
    <source>
        <dbReference type="SAM" id="SignalP"/>
    </source>
</evidence>
<dbReference type="Gene3D" id="2.60.40.3330">
    <property type="match status" value="1"/>
</dbReference>
<dbReference type="Pfam" id="PF01060">
    <property type="entry name" value="TTR-52"/>
    <property type="match status" value="1"/>
</dbReference>
<keyword evidence="6" id="KW-1185">Reference proteome</keyword>
<evidence type="ECO:0000313" key="7">
    <source>
        <dbReference type="WBParaSite" id="Csp11.Scaffold547.g3518.t1"/>
    </source>
</evidence>
<sequence>MQFTLLFFIIASCTAIRFTDFSVHIKGKFLCHEQPFAKWPLDVFANTKRFRYDEYMNHFTKEYGSFDLRAFIQTDDYMVAPYILIQHNCWETREVPHRCFRKIIQPITPTNVTVGSQTPDENKTYDFGTVDLRFKHPYEAAVNCG</sequence>
<feature type="chain" id="PRO_5012543045" evidence="5">
    <location>
        <begin position="16"/>
        <end position="145"/>
    </location>
</feature>
<keyword evidence="4 5" id="KW-0732">Signal</keyword>
<dbReference type="WBParaSite" id="Csp11.Scaffold547.g3518.t1">
    <property type="protein sequence ID" value="Csp11.Scaffold547.g3518.t1"/>
    <property type="gene ID" value="Csp11.Scaffold547.g3518"/>
</dbReference>
<dbReference type="PANTHER" id="PTHR21700">
    <property type="entry name" value="TRANSTHYRETIN-LIKE FAMILY PROTEIN-RELATED"/>
    <property type="match status" value="1"/>
</dbReference>
<protein>
    <submittedName>
        <fullName evidence="7">ZP domain-containing protein</fullName>
    </submittedName>
</protein>
<keyword evidence="3" id="KW-0964">Secreted</keyword>
<dbReference type="InterPro" id="IPR001534">
    <property type="entry name" value="Transthyretin-like"/>
</dbReference>
<dbReference type="GO" id="GO:0009986">
    <property type="term" value="C:cell surface"/>
    <property type="evidence" value="ECO:0007669"/>
    <property type="project" value="InterPro"/>
</dbReference>
<dbReference type="AlphaFoldDB" id="A0A1I7T8Q2"/>
<comment type="subcellular location">
    <subcellularLocation>
        <location evidence="1">Secreted</location>
    </subcellularLocation>
</comment>
<organism evidence="6 7">
    <name type="scientific">Caenorhabditis tropicalis</name>
    <dbReference type="NCBI Taxonomy" id="1561998"/>
    <lineage>
        <taxon>Eukaryota</taxon>
        <taxon>Metazoa</taxon>
        <taxon>Ecdysozoa</taxon>
        <taxon>Nematoda</taxon>
        <taxon>Chromadorea</taxon>
        <taxon>Rhabditida</taxon>
        <taxon>Rhabditina</taxon>
        <taxon>Rhabditomorpha</taxon>
        <taxon>Rhabditoidea</taxon>
        <taxon>Rhabditidae</taxon>
        <taxon>Peloderinae</taxon>
        <taxon>Caenorhabditis</taxon>
    </lineage>
</organism>
<evidence type="ECO:0000313" key="6">
    <source>
        <dbReference type="Proteomes" id="UP000095282"/>
    </source>
</evidence>
<name>A0A1I7T8Q2_9PELO</name>
<evidence type="ECO:0000256" key="4">
    <source>
        <dbReference type="ARBA" id="ARBA00022729"/>
    </source>
</evidence>
<reference evidence="7" key="1">
    <citation type="submission" date="2016-11" db="UniProtKB">
        <authorList>
            <consortium name="WormBaseParasite"/>
        </authorList>
    </citation>
    <scope>IDENTIFICATION</scope>
</reference>
<comment type="similarity">
    <text evidence="2">Belongs to the nematode transthyretin-like family.</text>
</comment>